<keyword evidence="2" id="KW-1185">Reference proteome</keyword>
<dbReference type="AlphaFoldDB" id="A0AAV2CGK1"/>
<protein>
    <submittedName>
        <fullName evidence="1">Uncharacterized protein</fullName>
    </submittedName>
</protein>
<proteinExistence type="predicted"/>
<name>A0AAV2CGK1_9ROSI</name>
<evidence type="ECO:0000313" key="2">
    <source>
        <dbReference type="Proteomes" id="UP001497516"/>
    </source>
</evidence>
<sequence>MDDSTAANDRPYDSRHTGDVNCTCSAPFFLPDHAFSSSDHLCHKDRPNHEVTVGQLHPPGHGLPLPNIPVSLEDDLKSLGLPLLDKLENPQNNLDTTLPPSSSSTTYPWYTQMAVHFQL</sequence>
<dbReference type="Proteomes" id="UP001497516">
    <property type="component" value="Chromosome 1"/>
</dbReference>
<organism evidence="1 2">
    <name type="scientific">Linum trigynum</name>
    <dbReference type="NCBI Taxonomy" id="586398"/>
    <lineage>
        <taxon>Eukaryota</taxon>
        <taxon>Viridiplantae</taxon>
        <taxon>Streptophyta</taxon>
        <taxon>Embryophyta</taxon>
        <taxon>Tracheophyta</taxon>
        <taxon>Spermatophyta</taxon>
        <taxon>Magnoliopsida</taxon>
        <taxon>eudicotyledons</taxon>
        <taxon>Gunneridae</taxon>
        <taxon>Pentapetalae</taxon>
        <taxon>rosids</taxon>
        <taxon>fabids</taxon>
        <taxon>Malpighiales</taxon>
        <taxon>Linaceae</taxon>
        <taxon>Linum</taxon>
    </lineage>
</organism>
<dbReference type="EMBL" id="OZ034813">
    <property type="protein sequence ID" value="CAL1355662.1"/>
    <property type="molecule type" value="Genomic_DNA"/>
</dbReference>
<reference evidence="1 2" key="1">
    <citation type="submission" date="2024-04" db="EMBL/GenBank/DDBJ databases">
        <authorList>
            <person name="Fracassetti M."/>
        </authorList>
    </citation>
    <scope>NUCLEOTIDE SEQUENCE [LARGE SCALE GENOMIC DNA]</scope>
</reference>
<evidence type="ECO:0000313" key="1">
    <source>
        <dbReference type="EMBL" id="CAL1355662.1"/>
    </source>
</evidence>
<gene>
    <name evidence="1" type="ORF">LTRI10_LOCUS3411</name>
</gene>
<accession>A0AAV2CGK1</accession>